<feature type="non-terminal residue" evidence="1">
    <location>
        <position position="1"/>
    </location>
</feature>
<sequence>FIHNEDIYWMKTGNEVLVRQSPKGNEHFIIIDRITELIKVKGHQVAPAELKSHLLAHPFMADCTMIQVPNARASEVPREYVKKAIGAAGKLDSKVTTAIHKHIEEHKARHKWLKGIIGFIDTIPKSPSGKILSRLLRDRERQARKAKGAKL</sequence>
<dbReference type="GO" id="GO:0016405">
    <property type="term" value="F:CoA-ligase activity"/>
    <property type="evidence" value="ECO:0007669"/>
    <property type="project" value="TreeGrafter"/>
</dbReference>
<dbReference type="AlphaFoldDB" id="A0A9P9AH84"/>
<comment type="caution">
    <text evidence="1">The sequence shown here is derived from an EMBL/GenBank/DDBJ whole genome shotgun (WGS) entry which is preliminary data.</text>
</comment>
<dbReference type="InterPro" id="IPR045851">
    <property type="entry name" value="AMP-bd_C_sf"/>
</dbReference>
<reference evidence="1 2" key="1">
    <citation type="journal article" date="2021" name="Nat. Commun.">
        <title>Genetic determinants of endophytism in the Arabidopsis root mycobiome.</title>
        <authorList>
            <person name="Mesny F."/>
            <person name="Miyauchi S."/>
            <person name="Thiergart T."/>
            <person name="Pickel B."/>
            <person name="Atanasova L."/>
            <person name="Karlsson M."/>
            <person name="Huettel B."/>
            <person name="Barry K.W."/>
            <person name="Haridas S."/>
            <person name="Chen C."/>
            <person name="Bauer D."/>
            <person name="Andreopoulos W."/>
            <person name="Pangilinan J."/>
            <person name="LaButti K."/>
            <person name="Riley R."/>
            <person name="Lipzen A."/>
            <person name="Clum A."/>
            <person name="Drula E."/>
            <person name="Henrissat B."/>
            <person name="Kohler A."/>
            <person name="Grigoriev I.V."/>
            <person name="Martin F.M."/>
            <person name="Hacquard S."/>
        </authorList>
    </citation>
    <scope>NUCLEOTIDE SEQUENCE [LARGE SCALE GENOMIC DNA]</scope>
    <source>
        <strain evidence="1 2">MPI-CAGE-CH-0241</strain>
    </source>
</reference>
<dbReference type="Gene3D" id="3.30.300.30">
    <property type="match status" value="1"/>
</dbReference>
<dbReference type="SUPFAM" id="SSF56801">
    <property type="entry name" value="Acetyl-CoA synthetase-like"/>
    <property type="match status" value="1"/>
</dbReference>
<accession>A0A9P9AH84</accession>
<name>A0A9P9AH84_9HYPO</name>
<organism evidence="1 2">
    <name type="scientific">Thelonectria olida</name>
    <dbReference type="NCBI Taxonomy" id="1576542"/>
    <lineage>
        <taxon>Eukaryota</taxon>
        <taxon>Fungi</taxon>
        <taxon>Dikarya</taxon>
        <taxon>Ascomycota</taxon>
        <taxon>Pezizomycotina</taxon>
        <taxon>Sordariomycetes</taxon>
        <taxon>Hypocreomycetidae</taxon>
        <taxon>Hypocreales</taxon>
        <taxon>Nectriaceae</taxon>
        <taxon>Thelonectria</taxon>
    </lineage>
</organism>
<keyword evidence="2" id="KW-1185">Reference proteome</keyword>
<evidence type="ECO:0008006" key="3">
    <source>
        <dbReference type="Google" id="ProtNLM"/>
    </source>
</evidence>
<dbReference type="OrthoDB" id="6509636at2759"/>
<evidence type="ECO:0000313" key="1">
    <source>
        <dbReference type="EMBL" id="KAH6869896.1"/>
    </source>
</evidence>
<protein>
    <recommendedName>
        <fullName evidence="3">AMP-binding enzyme C-terminal domain-containing protein</fullName>
    </recommendedName>
</protein>
<dbReference type="PANTHER" id="PTHR24096">
    <property type="entry name" value="LONG-CHAIN-FATTY-ACID--COA LIGASE"/>
    <property type="match status" value="1"/>
</dbReference>
<dbReference type="PANTHER" id="PTHR24096:SF422">
    <property type="entry name" value="BCDNA.GH02901"/>
    <property type="match status" value="1"/>
</dbReference>
<dbReference type="Proteomes" id="UP000777438">
    <property type="component" value="Unassembled WGS sequence"/>
</dbReference>
<proteinExistence type="predicted"/>
<dbReference type="EMBL" id="JAGPYM010000064">
    <property type="protein sequence ID" value="KAH6869896.1"/>
    <property type="molecule type" value="Genomic_DNA"/>
</dbReference>
<gene>
    <name evidence="1" type="ORF">B0T10DRAFT_418020</name>
</gene>
<evidence type="ECO:0000313" key="2">
    <source>
        <dbReference type="Proteomes" id="UP000777438"/>
    </source>
</evidence>